<organism evidence="1 2">
    <name type="scientific">Candidozyma auris</name>
    <name type="common">Yeast</name>
    <name type="synonym">Candida auris</name>
    <dbReference type="NCBI Taxonomy" id="498019"/>
    <lineage>
        <taxon>Eukaryota</taxon>
        <taxon>Fungi</taxon>
        <taxon>Dikarya</taxon>
        <taxon>Ascomycota</taxon>
        <taxon>Saccharomycotina</taxon>
        <taxon>Pichiomycetes</taxon>
        <taxon>Metschnikowiaceae</taxon>
        <taxon>Candidozyma</taxon>
    </lineage>
</organism>
<evidence type="ECO:0000313" key="1">
    <source>
        <dbReference type="EMBL" id="KND99356.1"/>
    </source>
</evidence>
<gene>
    <name evidence="1" type="ORF">QG37_03903</name>
</gene>
<name>A0A0L0NYV8_CANAR</name>
<reference evidence="2" key="1">
    <citation type="journal article" date="2015" name="BMC Genomics">
        <title>Draft genome of a commonly misdiagnosed multidrug resistant pathogen Candida auris.</title>
        <authorList>
            <person name="Chatterjee S."/>
            <person name="Alampalli S.V."/>
            <person name="Nageshan R.K."/>
            <person name="Chettiar S.T."/>
            <person name="Joshi S."/>
            <person name="Tatu U.S."/>
        </authorList>
    </citation>
    <scope>NUCLEOTIDE SEQUENCE [LARGE SCALE GENOMIC DNA]</scope>
    <source>
        <strain evidence="2">6684</strain>
    </source>
</reference>
<proteinExistence type="predicted"/>
<dbReference type="AlphaFoldDB" id="A0A0L0NYV8"/>
<accession>A0A0L0NYV8</accession>
<comment type="caution">
    <text evidence="1">The sequence shown here is derived from an EMBL/GenBank/DDBJ whole genome shotgun (WGS) entry which is preliminary data.</text>
</comment>
<protein>
    <submittedName>
        <fullName evidence="1">Uncharacterized protein</fullName>
    </submittedName>
</protein>
<evidence type="ECO:0000313" key="2">
    <source>
        <dbReference type="Proteomes" id="UP000037122"/>
    </source>
</evidence>
<sequence length="45" mass="5448">MFEWIRHERLQVLHFPICKGLNVKIYLNDQHNASVIEKRLDVESQ</sequence>
<dbReference type="EMBL" id="LGST01000025">
    <property type="protein sequence ID" value="KND99356.1"/>
    <property type="molecule type" value="Genomic_DNA"/>
</dbReference>
<dbReference type="Proteomes" id="UP000037122">
    <property type="component" value="Unassembled WGS sequence"/>
</dbReference>
<dbReference type="VEuPathDB" id="FungiDB:QG37_03903"/>